<dbReference type="InterPro" id="IPR003661">
    <property type="entry name" value="HisK_dim/P_dom"/>
</dbReference>
<dbReference type="Pfam" id="PF00512">
    <property type="entry name" value="HisKA"/>
    <property type="match status" value="1"/>
</dbReference>
<gene>
    <name evidence="5" type="ORF">WKW80_24345</name>
</gene>
<name>A0ABU8W4X2_9BURK</name>
<evidence type="ECO:0000256" key="3">
    <source>
        <dbReference type="ARBA" id="ARBA00022553"/>
    </source>
</evidence>
<evidence type="ECO:0000256" key="1">
    <source>
        <dbReference type="ARBA" id="ARBA00000085"/>
    </source>
</evidence>
<keyword evidence="3" id="KW-0597">Phosphoprotein</keyword>
<dbReference type="SMART" id="SM00388">
    <property type="entry name" value="HisKA"/>
    <property type="match status" value="1"/>
</dbReference>
<dbReference type="Pfam" id="PF02518">
    <property type="entry name" value="HATPase_c"/>
    <property type="match status" value="1"/>
</dbReference>
<dbReference type="SMART" id="SM00387">
    <property type="entry name" value="HATPase_c"/>
    <property type="match status" value="1"/>
</dbReference>
<organism evidence="5 6">
    <name type="scientific">Variovorax humicola</name>
    <dbReference type="NCBI Taxonomy" id="1769758"/>
    <lineage>
        <taxon>Bacteria</taxon>
        <taxon>Pseudomonadati</taxon>
        <taxon>Pseudomonadota</taxon>
        <taxon>Betaproteobacteria</taxon>
        <taxon>Burkholderiales</taxon>
        <taxon>Comamonadaceae</taxon>
        <taxon>Variovorax</taxon>
    </lineage>
</organism>
<dbReference type="InterPro" id="IPR036890">
    <property type="entry name" value="HATPase_C_sf"/>
</dbReference>
<keyword evidence="5" id="KW-0067">ATP-binding</keyword>
<dbReference type="CDD" id="cd00082">
    <property type="entry name" value="HisKA"/>
    <property type="match status" value="1"/>
</dbReference>
<dbReference type="PRINTS" id="PR00344">
    <property type="entry name" value="BCTRLSENSOR"/>
</dbReference>
<protein>
    <recommendedName>
        <fullName evidence="2">histidine kinase</fullName>
        <ecNumber evidence="2">2.7.13.3</ecNumber>
    </recommendedName>
</protein>
<dbReference type="InterPro" id="IPR003594">
    <property type="entry name" value="HATPase_dom"/>
</dbReference>
<dbReference type="Proteomes" id="UP001363010">
    <property type="component" value="Unassembled WGS sequence"/>
</dbReference>
<keyword evidence="5" id="KW-0547">Nucleotide-binding</keyword>
<evidence type="ECO:0000256" key="2">
    <source>
        <dbReference type="ARBA" id="ARBA00012438"/>
    </source>
</evidence>
<evidence type="ECO:0000313" key="5">
    <source>
        <dbReference type="EMBL" id="MEJ8825119.1"/>
    </source>
</evidence>
<comment type="catalytic activity">
    <reaction evidence="1">
        <text>ATP + protein L-histidine = ADP + protein N-phospho-L-histidine.</text>
        <dbReference type="EC" id="2.7.13.3"/>
    </reaction>
</comment>
<keyword evidence="6" id="KW-1185">Reference proteome</keyword>
<dbReference type="Gene3D" id="3.30.565.10">
    <property type="entry name" value="Histidine kinase-like ATPase, C-terminal domain"/>
    <property type="match status" value="1"/>
</dbReference>
<dbReference type="PANTHER" id="PTHR43065">
    <property type="entry name" value="SENSOR HISTIDINE KINASE"/>
    <property type="match status" value="1"/>
</dbReference>
<dbReference type="Gene3D" id="3.40.50.2300">
    <property type="match status" value="2"/>
</dbReference>
<reference evidence="5 6" key="1">
    <citation type="submission" date="2024-03" db="EMBL/GenBank/DDBJ databases">
        <title>Novel species of the genus Variovorax.</title>
        <authorList>
            <person name="Liu Q."/>
            <person name="Xin Y.-H."/>
        </authorList>
    </citation>
    <scope>NUCLEOTIDE SEQUENCE [LARGE SCALE GENOMIC DNA]</scope>
    <source>
        <strain evidence="5 6">KACC 18501</strain>
    </source>
</reference>
<dbReference type="PANTHER" id="PTHR43065:SF42">
    <property type="entry name" value="TWO-COMPONENT SENSOR PPRA"/>
    <property type="match status" value="1"/>
</dbReference>
<dbReference type="InterPro" id="IPR036097">
    <property type="entry name" value="HisK_dim/P_sf"/>
</dbReference>
<comment type="caution">
    <text evidence="5">The sequence shown here is derived from an EMBL/GenBank/DDBJ whole genome shotgun (WGS) entry which is preliminary data.</text>
</comment>
<dbReference type="InterPro" id="IPR005467">
    <property type="entry name" value="His_kinase_dom"/>
</dbReference>
<dbReference type="InterPro" id="IPR004358">
    <property type="entry name" value="Sig_transdc_His_kin-like_C"/>
</dbReference>
<accession>A0ABU8W4X2</accession>
<evidence type="ECO:0000313" key="6">
    <source>
        <dbReference type="Proteomes" id="UP001363010"/>
    </source>
</evidence>
<dbReference type="PROSITE" id="PS50109">
    <property type="entry name" value="HIS_KIN"/>
    <property type="match status" value="1"/>
</dbReference>
<dbReference type="RefSeq" id="WP_340366146.1">
    <property type="nucleotide sequence ID" value="NZ_JBBKZV010000019.1"/>
</dbReference>
<dbReference type="Gene3D" id="1.10.287.130">
    <property type="match status" value="1"/>
</dbReference>
<evidence type="ECO:0000259" key="4">
    <source>
        <dbReference type="PROSITE" id="PS50109"/>
    </source>
</evidence>
<sequence length="625" mass="68859">MPAPIPALSQRPSHRRRLNVIALWLFLICGGAMAEPGRNVLVLYSNGRLVPGNVEVEGALRDAIHSTIARPVHINSEFLDRPEFVSDAYEQVMTSYLRDKYVEHRPHVVVAIGRDALDFMLRQRGQLFPRAPLVHAAMLGTLPRAIGNLPMDVVGVPIEYDVPATIEQALRWHPKARRLLVVTGSTRRDREWEAMLRERTAPLRDRVQIEFAAGMPTDQLARRLGRLDPDWLVLTGGFYQSGNDLWFTPRDSAEFIAQASAVPVYGLLSTFVGTGVVGGRAPRFQTAGDQAGQIVNRLLDGESPALLELPAVMANTLLVDWRQTRRWGIADEDIPIDAVVQFRPPSFWETYRTASLLGGAAILLETGLIALLLFEHHRRLKAETALAQRGTELAHASRLAIAGELTASIAHEINQPLAAILSNAEAAELLLESGRVDPGDLASILADIRRDDIRASDVISRLRTLLARQVGTRQPFELNAAIADGCELLAAEVRRRTMRLAIRPSANPVLVVGDAVQIQQVLINLVLNAMDAIGDRPEGRRAIRVSTVEQRDLVEIRVSDRGEGVAPENLARLFDSFFSTKRRGMGLGLSITRTIVDSHGGRIWAVSSPDEGTTFHVELPRVVEG</sequence>
<proteinExistence type="predicted"/>
<dbReference type="EC" id="2.7.13.3" evidence="2"/>
<dbReference type="GO" id="GO:0005524">
    <property type="term" value="F:ATP binding"/>
    <property type="evidence" value="ECO:0007669"/>
    <property type="project" value="UniProtKB-KW"/>
</dbReference>
<feature type="domain" description="Histidine kinase" evidence="4">
    <location>
        <begin position="408"/>
        <end position="623"/>
    </location>
</feature>
<dbReference type="SUPFAM" id="SSF47384">
    <property type="entry name" value="Homodimeric domain of signal transducing histidine kinase"/>
    <property type="match status" value="1"/>
</dbReference>
<dbReference type="EMBL" id="JBBKZV010000019">
    <property type="protein sequence ID" value="MEJ8825119.1"/>
    <property type="molecule type" value="Genomic_DNA"/>
</dbReference>
<dbReference type="SUPFAM" id="SSF55874">
    <property type="entry name" value="ATPase domain of HSP90 chaperone/DNA topoisomerase II/histidine kinase"/>
    <property type="match status" value="1"/>
</dbReference>